<dbReference type="InterPro" id="IPR003779">
    <property type="entry name" value="CMD-like"/>
</dbReference>
<name>A0ABX9ALR3_9ENTR</name>
<evidence type="ECO:0000313" key="3">
    <source>
        <dbReference type="Proteomes" id="UP000825886"/>
    </source>
</evidence>
<reference evidence="2 3" key="1">
    <citation type="submission" date="2021-08" db="EMBL/GenBank/DDBJ databases">
        <title>Culture and genomic analysis of Symbiopectobacterium purcellii sp. nov. gen. nov., isolated from the leafhopper Empoasca decipiens.</title>
        <authorList>
            <person name="Nadal-Jimenez P."/>
            <person name="Siozios S."/>
            <person name="Halliday N."/>
            <person name="Camara M."/>
            <person name="Hurst G.D.D."/>
        </authorList>
    </citation>
    <scope>NUCLEOTIDE SEQUENCE [LARGE SCALE GENOMIC DNA]</scope>
    <source>
        <strain evidence="2 3">SyEd1</strain>
    </source>
</reference>
<dbReference type="Pfam" id="PF02627">
    <property type="entry name" value="CMD"/>
    <property type="match status" value="1"/>
</dbReference>
<dbReference type="Gene3D" id="1.20.1290.10">
    <property type="entry name" value="AhpD-like"/>
    <property type="match status" value="1"/>
</dbReference>
<accession>A0ABX9ALR3</accession>
<dbReference type="InterPro" id="IPR004675">
    <property type="entry name" value="AhpD_core"/>
</dbReference>
<keyword evidence="2" id="KW-0560">Oxidoreductase</keyword>
<keyword evidence="2" id="KW-0575">Peroxidase</keyword>
<proteinExistence type="predicted"/>
<organism evidence="2 3">
    <name type="scientific">Symbiopectobacterium purcellii</name>
    <dbReference type="NCBI Taxonomy" id="2871826"/>
    <lineage>
        <taxon>Bacteria</taxon>
        <taxon>Pseudomonadati</taxon>
        <taxon>Pseudomonadota</taxon>
        <taxon>Gammaproteobacteria</taxon>
        <taxon>Enterobacterales</taxon>
        <taxon>Enterobacteriaceae</taxon>
    </lineage>
</organism>
<dbReference type="NCBIfam" id="TIGR01926">
    <property type="entry name" value="peroxid_rel"/>
    <property type="match status" value="1"/>
</dbReference>
<gene>
    <name evidence="2" type="ORF">K6K13_01050</name>
</gene>
<dbReference type="PANTHER" id="PTHR35446">
    <property type="entry name" value="SI:CH211-175M2.5"/>
    <property type="match status" value="1"/>
</dbReference>
<dbReference type="Proteomes" id="UP000825886">
    <property type="component" value="Chromosome"/>
</dbReference>
<sequence length="194" mass="21627">MSIKNVKTKNISWLKLKNTTTTPETEKLFEDSIETRGFIRNMQAVLGQFPAVLLAQDALSRALTVEYEGGLNGKERELIALVVSVQNRCRPCVWGHAAKLRQITGDALWVGGIEVNYRDAELSPRERAIADYVQKLTEAPETVEEHDLAPLRASGVTEQEIIEVVAIAAYFNFSNRINSGLGVQPNPEPFLSFR</sequence>
<dbReference type="EMBL" id="CP081864">
    <property type="protein sequence ID" value="QZN96112.1"/>
    <property type="molecule type" value="Genomic_DNA"/>
</dbReference>
<protein>
    <submittedName>
        <fullName evidence="2">Peroxidase-related enzyme</fullName>
    </submittedName>
</protein>
<dbReference type="RefSeq" id="WP_222159175.1">
    <property type="nucleotide sequence ID" value="NZ_CP081864.1"/>
</dbReference>
<evidence type="ECO:0000313" key="2">
    <source>
        <dbReference type="EMBL" id="QZN96112.1"/>
    </source>
</evidence>
<dbReference type="SUPFAM" id="SSF69118">
    <property type="entry name" value="AhpD-like"/>
    <property type="match status" value="1"/>
</dbReference>
<keyword evidence="3" id="KW-1185">Reference proteome</keyword>
<dbReference type="NCBIfam" id="TIGR00778">
    <property type="entry name" value="ahpD_dom"/>
    <property type="match status" value="1"/>
</dbReference>
<evidence type="ECO:0000259" key="1">
    <source>
        <dbReference type="Pfam" id="PF02627"/>
    </source>
</evidence>
<dbReference type="PANTHER" id="PTHR35446:SF2">
    <property type="entry name" value="CARBOXYMUCONOLACTONE DECARBOXYLASE-LIKE DOMAIN-CONTAINING PROTEIN"/>
    <property type="match status" value="1"/>
</dbReference>
<dbReference type="InterPro" id="IPR029032">
    <property type="entry name" value="AhpD-like"/>
</dbReference>
<dbReference type="GO" id="GO:0004601">
    <property type="term" value="F:peroxidase activity"/>
    <property type="evidence" value="ECO:0007669"/>
    <property type="project" value="UniProtKB-KW"/>
</dbReference>
<feature type="domain" description="Carboxymuconolactone decarboxylase-like" evidence="1">
    <location>
        <begin position="57"/>
        <end position="107"/>
    </location>
</feature>
<dbReference type="InterPro" id="IPR010195">
    <property type="entry name" value="Uncharacterised_peroxidase-rel"/>
</dbReference>